<feature type="region of interest" description="Disordered" evidence="1">
    <location>
        <begin position="192"/>
        <end position="221"/>
    </location>
</feature>
<feature type="region of interest" description="Disordered" evidence="1">
    <location>
        <begin position="323"/>
        <end position="438"/>
    </location>
</feature>
<dbReference type="InterPro" id="IPR023674">
    <property type="entry name" value="Ribosomal_uL1-like"/>
</dbReference>
<feature type="compositionally biased region" description="Basic and acidic residues" evidence="1">
    <location>
        <begin position="197"/>
        <end position="207"/>
    </location>
</feature>
<keyword evidence="2" id="KW-0689">Ribosomal protein</keyword>
<feature type="compositionally biased region" description="Basic and acidic residues" evidence="1">
    <location>
        <begin position="388"/>
        <end position="402"/>
    </location>
</feature>
<feature type="region of interest" description="Disordered" evidence="1">
    <location>
        <begin position="1"/>
        <end position="20"/>
    </location>
</feature>
<dbReference type="Gene3D" id="3.40.50.790">
    <property type="match status" value="1"/>
</dbReference>
<evidence type="ECO:0000256" key="1">
    <source>
        <dbReference type="SAM" id="MobiDB-lite"/>
    </source>
</evidence>
<dbReference type="InterPro" id="IPR028364">
    <property type="entry name" value="Ribosomal_uL1/biogenesis"/>
</dbReference>
<keyword evidence="3" id="KW-1185">Reference proteome</keyword>
<evidence type="ECO:0000313" key="2">
    <source>
        <dbReference type="EMBL" id="KAF2456122.1"/>
    </source>
</evidence>
<dbReference type="SUPFAM" id="SSF56808">
    <property type="entry name" value="Ribosomal protein L1"/>
    <property type="match status" value="1"/>
</dbReference>
<dbReference type="EMBL" id="MU001684">
    <property type="protein sequence ID" value="KAF2456122.1"/>
    <property type="molecule type" value="Genomic_DNA"/>
</dbReference>
<sequence length="438" mass="48515">MAPAATELTTKVQSGSPYQLDQSQILRASEALVKHIASEEQRSSGEAPKKNLLADDDASSDEAKGNDDTVPVWLIVTTKKHIVNKARLKPGKIPLPHPLNTDPGTRICLITADPQRTYKDIVAHPSFPSDLGPRIARVIGISKLRAKYKAYEARRQLASEHDVFLADDRIITSLPALLGKTFYQTGARRPVPVSLRGNEKTPRDAQGRKVRRPADAPPAGLVAGSPEAVAREIRRALEAALVHLSPSTSTAVKVGRADWAPEWIAANVEAVVAGLTANDKFIPRGWRNVKSLHIKGPNTMALPVWLADELWVDEEDVLDEAWKEDPEKVQQRLEKKKERKAKAKGRATEAGANEEKAERSEWKEKKEKKRKAEGETKDAKPAKKSKKDKSFEDDNLAKEIAKRKEKLKRQRAEAMEGDEDVVKMLGNNKKVKKAKSKA</sequence>
<keyword evidence="2" id="KW-0687">Ribonucleoprotein</keyword>
<reference evidence="2" key="1">
    <citation type="journal article" date="2020" name="Stud. Mycol.">
        <title>101 Dothideomycetes genomes: a test case for predicting lifestyles and emergence of pathogens.</title>
        <authorList>
            <person name="Haridas S."/>
            <person name="Albert R."/>
            <person name="Binder M."/>
            <person name="Bloem J."/>
            <person name="Labutti K."/>
            <person name="Salamov A."/>
            <person name="Andreopoulos B."/>
            <person name="Baker S."/>
            <person name="Barry K."/>
            <person name="Bills G."/>
            <person name="Bluhm B."/>
            <person name="Cannon C."/>
            <person name="Castanera R."/>
            <person name="Culley D."/>
            <person name="Daum C."/>
            <person name="Ezra D."/>
            <person name="Gonzalez J."/>
            <person name="Henrissat B."/>
            <person name="Kuo A."/>
            <person name="Liang C."/>
            <person name="Lipzen A."/>
            <person name="Lutzoni F."/>
            <person name="Magnuson J."/>
            <person name="Mondo S."/>
            <person name="Nolan M."/>
            <person name="Ohm R."/>
            <person name="Pangilinan J."/>
            <person name="Park H.-J."/>
            <person name="Ramirez L."/>
            <person name="Alfaro M."/>
            <person name="Sun H."/>
            <person name="Tritt A."/>
            <person name="Yoshinaga Y."/>
            <person name="Zwiers L.-H."/>
            <person name="Turgeon B."/>
            <person name="Goodwin S."/>
            <person name="Spatafora J."/>
            <person name="Crous P."/>
            <person name="Grigoriev I."/>
        </authorList>
    </citation>
    <scope>NUCLEOTIDE SEQUENCE</scope>
    <source>
        <strain evidence="2">ATCC 16933</strain>
    </source>
</reference>
<feature type="compositionally biased region" description="Basic and acidic residues" evidence="1">
    <location>
        <begin position="353"/>
        <end position="381"/>
    </location>
</feature>
<feature type="compositionally biased region" description="Polar residues" evidence="1">
    <location>
        <begin position="7"/>
        <end position="20"/>
    </location>
</feature>
<accession>A0A6A6NXE3</accession>
<dbReference type="Proteomes" id="UP000799766">
    <property type="component" value="Unassembled WGS sequence"/>
</dbReference>
<feature type="compositionally biased region" description="Basic residues" evidence="1">
    <location>
        <begin position="429"/>
        <end position="438"/>
    </location>
</feature>
<protein>
    <submittedName>
        <fullName evidence="2">Ribosomal protein L1p/L10e family-domain-containing protein</fullName>
    </submittedName>
</protein>
<dbReference type="InterPro" id="IPR016095">
    <property type="entry name" value="Ribosomal_uL1_3-a/b-sand"/>
</dbReference>
<feature type="compositionally biased region" description="Basic and acidic residues" evidence="1">
    <location>
        <begin position="36"/>
        <end position="53"/>
    </location>
</feature>
<organism evidence="2 3">
    <name type="scientific">Lineolata rhizophorae</name>
    <dbReference type="NCBI Taxonomy" id="578093"/>
    <lineage>
        <taxon>Eukaryota</taxon>
        <taxon>Fungi</taxon>
        <taxon>Dikarya</taxon>
        <taxon>Ascomycota</taxon>
        <taxon>Pezizomycotina</taxon>
        <taxon>Dothideomycetes</taxon>
        <taxon>Dothideomycetes incertae sedis</taxon>
        <taxon>Lineolatales</taxon>
        <taxon>Lineolataceae</taxon>
        <taxon>Lineolata</taxon>
    </lineage>
</organism>
<dbReference type="AlphaFoldDB" id="A0A6A6NXE3"/>
<gene>
    <name evidence="2" type="ORF">BDY21DRAFT_372745</name>
</gene>
<dbReference type="Pfam" id="PF00687">
    <property type="entry name" value="Ribosomal_L1"/>
    <property type="match status" value="1"/>
</dbReference>
<dbReference type="OrthoDB" id="10251727at2759"/>
<feature type="region of interest" description="Disordered" evidence="1">
    <location>
        <begin position="36"/>
        <end position="65"/>
    </location>
</feature>
<proteinExistence type="predicted"/>
<feature type="compositionally biased region" description="Basic and acidic residues" evidence="1">
    <location>
        <begin position="323"/>
        <end position="336"/>
    </location>
</feature>
<dbReference type="CDD" id="cd00403">
    <property type="entry name" value="Ribosomal_L1"/>
    <property type="match status" value="1"/>
</dbReference>
<evidence type="ECO:0000313" key="3">
    <source>
        <dbReference type="Proteomes" id="UP000799766"/>
    </source>
</evidence>
<name>A0A6A6NXE3_9PEZI</name>
<dbReference type="GO" id="GO:0005840">
    <property type="term" value="C:ribosome"/>
    <property type="evidence" value="ECO:0007669"/>
    <property type="project" value="UniProtKB-KW"/>
</dbReference>